<keyword evidence="1" id="KW-0812">Transmembrane</keyword>
<dbReference type="EMBL" id="UOFU01000246">
    <property type="protein sequence ID" value="VAX02016.1"/>
    <property type="molecule type" value="Genomic_DNA"/>
</dbReference>
<protein>
    <recommendedName>
        <fullName evidence="3">DUF4845 domain-containing protein</fullName>
    </recommendedName>
</protein>
<sequence>MKGLHHQRGVTGITIILIVALIAFFSLLAIRLFPVYLEHFKVSSHLESLAAEEGVGKLSDKEILKALTKRFDIDDVERVRPEDIFIERPDRNTMIIAIEYEVRTPAFGNVDMVINFIDEVEVNP</sequence>
<reference evidence="2" key="1">
    <citation type="submission" date="2018-06" db="EMBL/GenBank/DDBJ databases">
        <authorList>
            <person name="Zhirakovskaya E."/>
        </authorList>
    </citation>
    <scope>NUCLEOTIDE SEQUENCE</scope>
</reference>
<dbReference type="InterPro" id="IPR032314">
    <property type="entry name" value="DUF4845"/>
</dbReference>
<accession>A0A3B1A8D2</accession>
<feature type="transmembrane region" description="Helical" evidence="1">
    <location>
        <begin position="12"/>
        <end position="33"/>
    </location>
</feature>
<evidence type="ECO:0000256" key="1">
    <source>
        <dbReference type="SAM" id="Phobius"/>
    </source>
</evidence>
<dbReference type="Pfam" id="PF16137">
    <property type="entry name" value="DUF4845"/>
    <property type="match status" value="1"/>
</dbReference>
<keyword evidence="1" id="KW-1133">Transmembrane helix</keyword>
<name>A0A3B1A8D2_9ZZZZ</name>
<gene>
    <name evidence="2" type="ORF">MNBD_GAMMA20-2022</name>
</gene>
<evidence type="ECO:0000313" key="2">
    <source>
        <dbReference type="EMBL" id="VAX02016.1"/>
    </source>
</evidence>
<proteinExistence type="predicted"/>
<dbReference type="AlphaFoldDB" id="A0A3B1A8D2"/>
<evidence type="ECO:0008006" key="3">
    <source>
        <dbReference type="Google" id="ProtNLM"/>
    </source>
</evidence>
<keyword evidence="1" id="KW-0472">Membrane</keyword>
<organism evidence="2">
    <name type="scientific">hydrothermal vent metagenome</name>
    <dbReference type="NCBI Taxonomy" id="652676"/>
    <lineage>
        <taxon>unclassified sequences</taxon>
        <taxon>metagenomes</taxon>
        <taxon>ecological metagenomes</taxon>
    </lineage>
</organism>